<feature type="domain" description="N-acetyltransferase" evidence="10">
    <location>
        <begin position="4"/>
        <end position="152"/>
    </location>
</feature>
<dbReference type="Pfam" id="PF00583">
    <property type="entry name" value="Acetyltransf_1"/>
    <property type="match status" value="1"/>
</dbReference>
<evidence type="ECO:0000256" key="4">
    <source>
        <dbReference type="ARBA" id="ARBA00022679"/>
    </source>
</evidence>
<dbReference type="SUPFAM" id="SSF55729">
    <property type="entry name" value="Acyl-CoA N-acyltransferases (Nat)"/>
    <property type="match status" value="1"/>
</dbReference>
<dbReference type="InterPro" id="IPR016181">
    <property type="entry name" value="Acyl_CoA_acyltransferase"/>
</dbReference>
<dbReference type="PANTHER" id="PTHR43877">
    <property type="entry name" value="AMINOALKYLPHOSPHONATE N-ACETYLTRANSFERASE-RELATED-RELATED"/>
    <property type="match status" value="1"/>
</dbReference>
<dbReference type="InterPro" id="IPR000182">
    <property type="entry name" value="GNAT_dom"/>
</dbReference>
<evidence type="ECO:0000256" key="9">
    <source>
        <dbReference type="PIRNR" id="PIRNR000452"/>
    </source>
</evidence>
<organism evidence="11 12">
    <name type="scientific">Devosia nitrariae</name>
    <dbReference type="NCBI Taxonomy" id="2071872"/>
    <lineage>
        <taxon>Bacteria</taxon>
        <taxon>Pseudomonadati</taxon>
        <taxon>Pseudomonadota</taxon>
        <taxon>Alphaproteobacteria</taxon>
        <taxon>Hyphomicrobiales</taxon>
        <taxon>Devosiaceae</taxon>
        <taxon>Devosia</taxon>
    </lineage>
</organism>
<dbReference type="Gene3D" id="3.40.630.30">
    <property type="match status" value="1"/>
</dbReference>
<dbReference type="InterPro" id="IPR050832">
    <property type="entry name" value="Bact_Acetyltransf"/>
</dbReference>
<evidence type="ECO:0000259" key="10">
    <source>
        <dbReference type="PROSITE" id="PS51186"/>
    </source>
</evidence>
<keyword evidence="12" id="KW-1185">Reference proteome</keyword>
<evidence type="ECO:0000256" key="2">
    <source>
        <dbReference type="ARBA" id="ARBA00012888"/>
    </source>
</evidence>
<keyword evidence="5 9" id="KW-0046">Antibiotic resistance</keyword>
<dbReference type="InterPro" id="IPR024170">
    <property type="entry name" value="Aminoglycoside_N6-AcTrfrase"/>
</dbReference>
<dbReference type="EC" id="2.3.1.82" evidence="2 9"/>
<proteinExistence type="predicted"/>
<comment type="caution">
    <text evidence="11">The sequence shown here is derived from an EMBL/GenBank/DDBJ whole genome shotgun (WGS) entry which is preliminary data.</text>
</comment>
<dbReference type="NCBIfam" id="NF043067">
    <property type="entry name" value="AAC_6p_group_E"/>
    <property type="match status" value="1"/>
</dbReference>
<keyword evidence="6 9" id="KW-0012">Acyltransferase</keyword>
<reference evidence="12" key="1">
    <citation type="journal article" date="2019" name="Int. J. Syst. Evol. Microbiol.">
        <title>The Global Catalogue of Microorganisms (GCM) 10K type strain sequencing project: providing services to taxonomists for standard genome sequencing and annotation.</title>
        <authorList>
            <consortium name="The Broad Institute Genomics Platform"/>
            <consortium name="The Broad Institute Genome Sequencing Center for Infectious Disease"/>
            <person name="Wu L."/>
            <person name="Ma J."/>
        </authorList>
    </citation>
    <scope>NUCLEOTIDE SEQUENCE [LARGE SCALE GENOMIC DNA]</scope>
    <source>
        <strain evidence="12">NBRC 112416</strain>
    </source>
</reference>
<dbReference type="EMBL" id="BSNS01000002">
    <property type="protein sequence ID" value="GLQ53162.1"/>
    <property type="molecule type" value="Genomic_DNA"/>
</dbReference>
<keyword evidence="4 9" id="KW-0808">Transferase</keyword>
<sequence>MTGIHISPARATDHADWLAMRVALWPGGLDDEHGADIEAYDEDAQSPICLIARNGAGVALGFAEAALRHDYVNGCKTSPVAFLEGIYVRPDTRGRGVARKLVAAVEAWAAGLGCTEFASDAALDNVQSHAMHKALGFTETQRVVYFRKSVKA</sequence>
<evidence type="ECO:0000256" key="5">
    <source>
        <dbReference type="ARBA" id="ARBA00023251"/>
    </source>
</evidence>
<comment type="subunit">
    <text evidence="1 9">Homodimer.</text>
</comment>
<dbReference type="CDD" id="cd04301">
    <property type="entry name" value="NAT_SF"/>
    <property type="match status" value="1"/>
</dbReference>
<evidence type="ECO:0000256" key="7">
    <source>
        <dbReference type="ARBA" id="ARBA00029660"/>
    </source>
</evidence>
<evidence type="ECO:0000313" key="11">
    <source>
        <dbReference type="EMBL" id="GLQ53162.1"/>
    </source>
</evidence>
<comment type="function">
    <text evidence="9">Catalyzes the transfer of an acetyl group from acetyl-CoA to the 6'-amino group of aminoglycoside molecules conferring resistance to antibiotics containing the purpurosamine ring.</text>
</comment>
<evidence type="ECO:0000256" key="6">
    <source>
        <dbReference type="ARBA" id="ARBA00023315"/>
    </source>
</evidence>
<dbReference type="Proteomes" id="UP001156691">
    <property type="component" value="Unassembled WGS sequence"/>
</dbReference>
<accession>A0ABQ5VZA5</accession>
<evidence type="ECO:0000256" key="3">
    <source>
        <dbReference type="ARBA" id="ARBA00017677"/>
    </source>
</evidence>
<gene>
    <name evidence="11" type="ORF">GCM10010862_04200</name>
</gene>
<protein>
    <recommendedName>
        <fullName evidence="3 9">Aminoglycoside N(6')-acetyltransferase type 1</fullName>
        <ecNumber evidence="2 9">2.3.1.82</ecNumber>
    </recommendedName>
    <alternativeName>
        <fullName evidence="7 9">Aminoglycoside resistance protein</fullName>
    </alternativeName>
</protein>
<dbReference type="PROSITE" id="PS51186">
    <property type="entry name" value="GNAT"/>
    <property type="match status" value="1"/>
</dbReference>
<comment type="catalytic activity">
    <reaction evidence="8 9">
        <text>kanamycin B + acetyl-CoA = N(6')-acetylkanamycin B + CoA + H(+)</text>
        <dbReference type="Rhea" id="RHEA:16449"/>
        <dbReference type="ChEBI" id="CHEBI:15378"/>
        <dbReference type="ChEBI" id="CHEBI:57287"/>
        <dbReference type="ChEBI" id="CHEBI:57288"/>
        <dbReference type="ChEBI" id="CHEBI:58390"/>
        <dbReference type="ChEBI" id="CHEBI:58549"/>
        <dbReference type="EC" id="2.3.1.82"/>
    </reaction>
</comment>
<evidence type="ECO:0000256" key="1">
    <source>
        <dbReference type="ARBA" id="ARBA00011738"/>
    </source>
</evidence>
<dbReference type="PANTHER" id="PTHR43877:SF2">
    <property type="entry name" value="AMINOALKYLPHOSPHONATE N-ACETYLTRANSFERASE-RELATED"/>
    <property type="match status" value="1"/>
</dbReference>
<name>A0ABQ5VZA5_9HYPH</name>
<evidence type="ECO:0000256" key="8">
    <source>
        <dbReference type="ARBA" id="ARBA00048923"/>
    </source>
</evidence>
<evidence type="ECO:0000313" key="12">
    <source>
        <dbReference type="Proteomes" id="UP001156691"/>
    </source>
</evidence>
<dbReference type="PIRSF" id="PIRSF000452">
    <property type="entry name" value="6-N-acetyltransf"/>
    <property type="match status" value="1"/>
</dbReference>